<comment type="caution">
    <text evidence="3">The sequence shown here is derived from an EMBL/GenBank/DDBJ whole genome shotgun (WGS) entry which is preliminary data.</text>
</comment>
<feature type="signal peptide" evidence="1">
    <location>
        <begin position="1"/>
        <end position="23"/>
    </location>
</feature>
<accession>A0AAE0HWZ5</accession>
<name>A0AAE0HWZ5_9PEZI</name>
<feature type="domain" description="Ecp2 effector protein-like" evidence="2">
    <location>
        <begin position="57"/>
        <end position="158"/>
    </location>
</feature>
<proteinExistence type="predicted"/>
<evidence type="ECO:0000259" key="2">
    <source>
        <dbReference type="Pfam" id="PF14856"/>
    </source>
</evidence>
<organism evidence="3 4">
    <name type="scientific">Apodospora peruviana</name>
    <dbReference type="NCBI Taxonomy" id="516989"/>
    <lineage>
        <taxon>Eukaryota</taxon>
        <taxon>Fungi</taxon>
        <taxon>Dikarya</taxon>
        <taxon>Ascomycota</taxon>
        <taxon>Pezizomycotina</taxon>
        <taxon>Sordariomycetes</taxon>
        <taxon>Sordariomycetidae</taxon>
        <taxon>Sordariales</taxon>
        <taxon>Lasiosphaeriaceae</taxon>
        <taxon>Apodospora</taxon>
    </lineage>
</organism>
<dbReference type="Proteomes" id="UP001283341">
    <property type="component" value="Unassembled WGS sequence"/>
</dbReference>
<dbReference type="EMBL" id="JAUEDM010000007">
    <property type="protein sequence ID" value="KAK3314321.1"/>
    <property type="molecule type" value="Genomic_DNA"/>
</dbReference>
<evidence type="ECO:0000313" key="3">
    <source>
        <dbReference type="EMBL" id="KAK3314321.1"/>
    </source>
</evidence>
<dbReference type="InterPro" id="IPR029226">
    <property type="entry name" value="Ecp2-like"/>
</dbReference>
<keyword evidence="1" id="KW-0732">Signal</keyword>
<sequence length="180" mass="19753">MAFSGIFTVHFLVLATILGPTLAVPGAVQLLSNDDDATAVIPTNDTILSTNVHNYFCKDYIFENQVSPASPIVPDCKGINRIIDKDGTWKFAADAQHQLVQLVSCAFGVEVMGPRSLDVVKIGNGDIIDIITQSIEQYQWQYGGNGKWYVGTRGTAKCTRVTDVMVKGEWADVEWGIYHN</sequence>
<gene>
    <name evidence="3" type="ORF">B0H66DRAFT_376307</name>
</gene>
<reference evidence="3" key="2">
    <citation type="submission" date="2023-06" db="EMBL/GenBank/DDBJ databases">
        <authorList>
            <consortium name="Lawrence Berkeley National Laboratory"/>
            <person name="Haridas S."/>
            <person name="Hensen N."/>
            <person name="Bonometti L."/>
            <person name="Westerberg I."/>
            <person name="Brannstrom I.O."/>
            <person name="Guillou S."/>
            <person name="Cros-Aarteil S."/>
            <person name="Calhoun S."/>
            <person name="Kuo A."/>
            <person name="Mondo S."/>
            <person name="Pangilinan J."/>
            <person name="Riley R."/>
            <person name="Labutti K."/>
            <person name="Andreopoulos B."/>
            <person name="Lipzen A."/>
            <person name="Chen C."/>
            <person name="Yanf M."/>
            <person name="Daum C."/>
            <person name="Ng V."/>
            <person name="Clum A."/>
            <person name="Steindorff A."/>
            <person name="Ohm R."/>
            <person name="Martin F."/>
            <person name="Silar P."/>
            <person name="Natvig D."/>
            <person name="Lalanne C."/>
            <person name="Gautier V."/>
            <person name="Ament-Velasquez S.L."/>
            <person name="Kruys A."/>
            <person name="Hutchinson M.I."/>
            <person name="Powell A.J."/>
            <person name="Barry K."/>
            <person name="Miller A.N."/>
            <person name="Grigoriev I.V."/>
            <person name="Debuchy R."/>
            <person name="Gladieux P."/>
            <person name="Thoren M.H."/>
            <person name="Johannesson H."/>
        </authorList>
    </citation>
    <scope>NUCLEOTIDE SEQUENCE</scope>
    <source>
        <strain evidence="3">CBS 118394</strain>
    </source>
</reference>
<evidence type="ECO:0000256" key="1">
    <source>
        <dbReference type="SAM" id="SignalP"/>
    </source>
</evidence>
<dbReference type="Pfam" id="PF14856">
    <property type="entry name" value="Hce2"/>
    <property type="match status" value="1"/>
</dbReference>
<evidence type="ECO:0000313" key="4">
    <source>
        <dbReference type="Proteomes" id="UP001283341"/>
    </source>
</evidence>
<keyword evidence="4" id="KW-1185">Reference proteome</keyword>
<dbReference type="AlphaFoldDB" id="A0AAE0HWZ5"/>
<reference evidence="3" key="1">
    <citation type="journal article" date="2023" name="Mol. Phylogenet. Evol.">
        <title>Genome-scale phylogeny and comparative genomics of the fungal order Sordariales.</title>
        <authorList>
            <person name="Hensen N."/>
            <person name="Bonometti L."/>
            <person name="Westerberg I."/>
            <person name="Brannstrom I.O."/>
            <person name="Guillou S."/>
            <person name="Cros-Aarteil S."/>
            <person name="Calhoun S."/>
            <person name="Haridas S."/>
            <person name="Kuo A."/>
            <person name="Mondo S."/>
            <person name="Pangilinan J."/>
            <person name="Riley R."/>
            <person name="LaButti K."/>
            <person name="Andreopoulos B."/>
            <person name="Lipzen A."/>
            <person name="Chen C."/>
            <person name="Yan M."/>
            <person name="Daum C."/>
            <person name="Ng V."/>
            <person name="Clum A."/>
            <person name="Steindorff A."/>
            <person name="Ohm R.A."/>
            <person name="Martin F."/>
            <person name="Silar P."/>
            <person name="Natvig D.O."/>
            <person name="Lalanne C."/>
            <person name="Gautier V."/>
            <person name="Ament-Velasquez S.L."/>
            <person name="Kruys A."/>
            <person name="Hutchinson M.I."/>
            <person name="Powell A.J."/>
            <person name="Barry K."/>
            <person name="Miller A.N."/>
            <person name="Grigoriev I.V."/>
            <person name="Debuchy R."/>
            <person name="Gladieux P."/>
            <person name="Hiltunen Thoren M."/>
            <person name="Johannesson H."/>
        </authorList>
    </citation>
    <scope>NUCLEOTIDE SEQUENCE</scope>
    <source>
        <strain evidence="3">CBS 118394</strain>
    </source>
</reference>
<feature type="chain" id="PRO_5042110876" evidence="1">
    <location>
        <begin position="24"/>
        <end position="180"/>
    </location>
</feature>
<protein>
    <submittedName>
        <fullName evidence="3">Necrosis-inducing factor-domain-containing protein</fullName>
    </submittedName>
</protein>